<dbReference type="CDD" id="cd07409">
    <property type="entry name" value="MPP_CD73_N"/>
    <property type="match status" value="1"/>
</dbReference>
<comment type="subcellular location">
    <subcellularLocation>
        <location evidence="1">Secreted</location>
    </subcellularLocation>
</comment>
<dbReference type="GO" id="GO:0004050">
    <property type="term" value="F:apyrase activity"/>
    <property type="evidence" value="ECO:0007669"/>
    <property type="project" value="UniProtKB-EC"/>
</dbReference>
<dbReference type="InterPro" id="IPR004843">
    <property type="entry name" value="Calcineurin-like_PHP"/>
</dbReference>
<dbReference type="OrthoDB" id="7722975at2759"/>
<dbReference type="PANTHER" id="PTHR11575:SF32">
    <property type="entry name" value="APYRASE-LIKE PROTEIN"/>
    <property type="match status" value="1"/>
</dbReference>
<dbReference type="GO" id="GO:0008253">
    <property type="term" value="F:5'-nucleotidase activity"/>
    <property type="evidence" value="ECO:0007669"/>
    <property type="project" value="TreeGrafter"/>
</dbReference>
<keyword evidence="15" id="KW-1185">Reference proteome</keyword>
<dbReference type="Gene3D" id="3.90.780.10">
    <property type="entry name" value="5'-Nucleotidase, C-terminal domain"/>
    <property type="match status" value="1"/>
</dbReference>
<dbReference type="STRING" id="151549.A0A4C1XHN9"/>
<evidence type="ECO:0000313" key="14">
    <source>
        <dbReference type="EMBL" id="GBP62918.1"/>
    </source>
</evidence>
<dbReference type="GO" id="GO:0005886">
    <property type="term" value="C:plasma membrane"/>
    <property type="evidence" value="ECO:0007669"/>
    <property type="project" value="TreeGrafter"/>
</dbReference>
<dbReference type="EMBL" id="BGZK01000853">
    <property type="protein sequence ID" value="GBP62918.1"/>
    <property type="molecule type" value="Genomic_DNA"/>
</dbReference>
<sequence>MKSVRFEETSVRRPTCRSNNSSCLGGFARLYQVIQELRREKPDALLLNAGDSFQGTYWYTLLKWNVTQHFMNMLPHDAHALGNHEFDDGVAGLEPYMRALDAPVIAANMDIEREPKLAGLYEPHVVVERGGRRIGLIGLITPDTAGSSNNHMRLKKGKGVWKNHEISQGPIPCSLSSPGNVKFTDPLEAVERESAALIDKGVDIIVVLSHCGLSVDKIIARDHGKNVDVIVGGHSHSLLWNGPAPSDEAVAGPYPVTVQATADSEHRVLIVQASAFTKYIGNLSVYFDYRGEYVKWDGGPMFLNRSYPEDEDIKAKLAPFASLVHEAENIKIGETKKTLESDDCVFGECAIGDVLTDALNERAKEVVVSDLDYLAFIQRGNIKFPLVEGDITQGDLFEVLPYYDRVESFELRGRDVLAALEHGVAGAWRISPFKGPWVLQVSGLFVTYNVSLEEGARVTSVYIGDNSTVELDLDKFYQVTAPAFLADGGDNFTMFKTEKRNVKYIGRDQDLVDAYIKKYSPLDPTVEGRIKINY</sequence>
<keyword evidence="8" id="KW-0732">Signal</keyword>
<dbReference type="GO" id="GO:0006196">
    <property type="term" value="P:AMP catabolic process"/>
    <property type="evidence" value="ECO:0007669"/>
    <property type="project" value="TreeGrafter"/>
</dbReference>
<dbReference type="Pfam" id="PF00149">
    <property type="entry name" value="Metallophos"/>
    <property type="match status" value="1"/>
</dbReference>
<dbReference type="Gene3D" id="3.60.21.10">
    <property type="match status" value="1"/>
</dbReference>
<keyword evidence="4" id="KW-1201">Platelet aggregation inhibiting toxin</keyword>
<name>A0A4C1XHN9_EUMVA</name>
<gene>
    <name evidence="14" type="ORF">EVAR_42733_1</name>
</gene>
<evidence type="ECO:0000256" key="7">
    <source>
        <dbReference type="ARBA" id="ARBA00022723"/>
    </source>
</evidence>
<evidence type="ECO:0000256" key="4">
    <source>
        <dbReference type="ARBA" id="ARBA00022442"/>
    </source>
</evidence>
<keyword evidence="6" id="KW-0800">Toxin</keyword>
<keyword evidence="9 11" id="KW-0378">Hydrolase</keyword>
<dbReference type="GO" id="GO:0090729">
    <property type="term" value="F:toxin activity"/>
    <property type="evidence" value="ECO:0007669"/>
    <property type="project" value="UniProtKB-KW"/>
</dbReference>
<evidence type="ECO:0000256" key="11">
    <source>
        <dbReference type="RuleBase" id="RU362119"/>
    </source>
</evidence>
<keyword evidence="7" id="KW-0479">Metal-binding</keyword>
<feature type="domain" description="5'-Nucleotidase C-terminal" evidence="13">
    <location>
        <begin position="332"/>
        <end position="496"/>
    </location>
</feature>
<evidence type="ECO:0000256" key="5">
    <source>
        <dbReference type="ARBA" id="ARBA00022525"/>
    </source>
</evidence>
<evidence type="ECO:0000256" key="3">
    <source>
        <dbReference type="ARBA" id="ARBA00012148"/>
    </source>
</evidence>
<evidence type="ECO:0000256" key="6">
    <source>
        <dbReference type="ARBA" id="ARBA00022656"/>
    </source>
</evidence>
<dbReference type="PANTHER" id="PTHR11575">
    <property type="entry name" value="5'-NUCLEOTIDASE-RELATED"/>
    <property type="match status" value="1"/>
</dbReference>
<evidence type="ECO:0000256" key="9">
    <source>
        <dbReference type="ARBA" id="ARBA00022801"/>
    </source>
</evidence>
<keyword evidence="10" id="KW-1199">Hemostasis impairing toxin</keyword>
<dbReference type="InterPro" id="IPR036907">
    <property type="entry name" value="5'-Nucleotdase_C_sf"/>
</dbReference>
<dbReference type="SUPFAM" id="SSF56300">
    <property type="entry name" value="Metallo-dependent phosphatases"/>
    <property type="match status" value="1"/>
</dbReference>
<evidence type="ECO:0000256" key="8">
    <source>
        <dbReference type="ARBA" id="ARBA00022729"/>
    </source>
</evidence>
<proteinExistence type="inferred from homology"/>
<evidence type="ECO:0000259" key="12">
    <source>
        <dbReference type="Pfam" id="PF00149"/>
    </source>
</evidence>
<dbReference type="Pfam" id="PF02872">
    <property type="entry name" value="5_nucleotid_C"/>
    <property type="match status" value="1"/>
</dbReference>
<accession>A0A4C1XHN9</accession>
<dbReference type="GO" id="GO:0005576">
    <property type="term" value="C:extracellular region"/>
    <property type="evidence" value="ECO:0007669"/>
    <property type="project" value="UniProtKB-SubCell"/>
</dbReference>
<comment type="similarity">
    <text evidence="2 11">Belongs to the 5'-nucleotidase family.</text>
</comment>
<dbReference type="PROSITE" id="PS00786">
    <property type="entry name" value="5_NUCLEOTIDASE_2"/>
    <property type="match status" value="1"/>
</dbReference>
<dbReference type="InterPro" id="IPR006146">
    <property type="entry name" value="5'-Nucleotdase_CS"/>
</dbReference>
<protein>
    <recommendedName>
        <fullName evidence="3">apyrase</fullName>
        <ecNumber evidence="3">3.6.1.5</ecNumber>
    </recommendedName>
</protein>
<dbReference type="InterPro" id="IPR006179">
    <property type="entry name" value="5_nucleotidase/apyrase"/>
</dbReference>
<organism evidence="14 15">
    <name type="scientific">Eumeta variegata</name>
    <name type="common">Bagworm moth</name>
    <name type="synonym">Eumeta japonica</name>
    <dbReference type="NCBI Taxonomy" id="151549"/>
    <lineage>
        <taxon>Eukaryota</taxon>
        <taxon>Metazoa</taxon>
        <taxon>Ecdysozoa</taxon>
        <taxon>Arthropoda</taxon>
        <taxon>Hexapoda</taxon>
        <taxon>Insecta</taxon>
        <taxon>Pterygota</taxon>
        <taxon>Neoptera</taxon>
        <taxon>Endopterygota</taxon>
        <taxon>Lepidoptera</taxon>
        <taxon>Glossata</taxon>
        <taxon>Ditrysia</taxon>
        <taxon>Tineoidea</taxon>
        <taxon>Psychidae</taxon>
        <taxon>Oiketicinae</taxon>
        <taxon>Eumeta</taxon>
    </lineage>
</organism>
<dbReference type="SUPFAM" id="SSF55816">
    <property type="entry name" value="5'-nucleotidase (syn. UDP-sugar hydrolase), C-terminal domain"/>
    <property type="match status" value="1"/>
</dbReference>
<dbReference type="InterPro" id="IPR008334">
    <property type="entry name" value="5'-Nucleotdase_C"/>
</dbReference>
<reference evidence="14 15" key="1">
    <citation type="journal article" date="2019" name="Commun. Biol.">
        <title>The bagworm genome reveals a unique fibroin gene that provides high tensile strength.</title>
        <authorList>
            <person name="Kono N."/>
            <person name="Nakamura H."/>
            <person name="Ohtoshi R."/>
            <person name="Tomita M."/>
            <person name="Numata K."/>
            <person name="Arakawa K."/>
        </authorList>
    </citation>
    <scope>NUCLEOTIDE SEQUENCE [LARGE SCALE GENOMIC DNA]</scope>
</reference>
<feature type="domain" description="Calcineurin-like phosphoesterase" evidence="12">
    <location>
        <begin position="25"/>
        <end position="237"/>
    </location>
</feature>
<evidence type="ECO:0000256" key="10">
    <source>
        <dbReference type="ARBA" id="ARBA00023240"/>
    </source>
</evidence>
<dbReference type="GO" id="GO:0046872">
    <property type="term" value="F:metal ion binding"/>
    <property type="evidence" value="ECO:0007669"/>
    <property type="project" value="UniProtKB-KW"/>
</dbReference>
<dbReference type="PRINTS" id="PR01607">
    <property type="entry name" value="APYRASEFAMLY"/>
</dbReference>
<dbReference type="InterPro" id="IPR029052">
    <property type="entry name" value="Metallo-depent_PP-like"/>
</dbReference>
<evidence type="ECO:0000313" key="15">
    <source>
        <dbReference type="Proteomes" id="UP000299102"/>
    </source>
</evidence>
<evidence type="ECO:0000256" key="1">
    <source>
        <dbReference type="ARBA" id="ARBA00004613"/>
    </source>
</evidence>
<keyword evidence="11" id="KW-0547">Nucleotide-binding</keyword>
<dbReference type="EC" id="3.6.1.5" evidence="3"/>
<dbReference type="Proteomes" id="UP000299102">
    <property type="component" value="Unassembled WGS sequence"/>
</dbReference>
<dbReference type="AlphaFoldDB" id="A0A4C1XHN9"/>
<comment type="caution">
    <text evidence="14">The sequence shown here is derived from an EMBL/GenBank/DDBJ whole genome shotgun (WGS) entry which is preliminary data.</text>
</comment>
<evidence type="ECO:0000259" key="13">
    <source>
        <dbReference type="Pfam" id="PF02872"/>
    </source>
</evidence>
<dbReference type="GO" id="GO:0000166">
    <property type="term" value="F:nucleotide binding"/>
    <property type="evidence" value="ECO:0007669"/>
    <property type="project" value="UniProtKB-KW"/>
</dbReference>
<keyword evidence="5" id="KW-0964">Secreted</keyword>
<evidence type="ECO:0000256" key="2">
    <source>
        <dbReference type="ARBA" id="ARBA00006654"/>
    </source>
</evidence>